<gene>
    <name evidence="1" type="ORF">PVBDA_0502070</name>
</gene>
<accession>A0A6V7RXI3</accession>
<dbReference type="EMBL" id="LR865383">
    <property type="protein sequence ID" value="CAD2087283.1"/>
    <property type="molecule type" value="Genomic_DNA"/>
</dbReference>
<evidence type="ECO:0000313" key="1">
    <source>
        <dbReference type="EMBL" id="CAD2087283.1"/>
    </source>
</evidence>
<reference evidence="1 2" key="1">
    <citation type="submission" date="2020-08" db="EMBL/GenBank/DDBJ databases">
        <authorList>
            <person name="Ramaprasad A."/>
        </authorList>
    </citation>
    <scope>NUCLEOTIDE SEQUENCE [LARGE SCALE GENOMIC DNA]</scope>
</reference>
<dbReference type="VEuPathDB" id="PlasmoDB:PVBDA_0502070"/>
<proteinExistence type="predicted"/>
<organism evidence="1 2">
    <name type="scientific">Plasmodium vinckei brucechwatti</name>
    <dbReference type="NCBI Taxonomy" id="119398"/>
    <lineage>
        <taxon>Eukaryota</taxon>
        <taxon>Sar</taxon>
        <taxon>Alveolata</taxon>
        <taxon>Apicomplexa</taxon>
        <taxon>Aconoidasida</taxon>
        <taxon>Haemosporida</taxon>
        <taxon>Plasmodiidae</taxon>
        <taxon>Plasmodium</taxon>
        <taxon>Plasmodium (Vinckeia)</taxon>
    </lineage>
</organism>
<evidence type="ECO:0000313" key="2">
    <source>
        <dbReference type="Proteomes" id="UP000515550"/>
    </source>
</evidence>
<dbReference type="AlphaFoldDB" id="A0A6V7RXI3"/>
<dbReference type="Proteomes" id="UP000515550">
    <property type="component" value="Chromosome PVBDA_05"/>
</dbReference>
<sequence length="712" mass="84170">MIFNKYKKKVKNTKREYCNVPEDDNKEKTVLLNVVTNEKCFKNIILKNYFKIILKNIYNNFYKNNHFFEIVLYVDIIKIIDSGLYDDCQITTNFISFTKKFNKTVYILFSEFLENFRNENDKKDFINYLDILLKNKFFTIILVPINTPIKTDCITNLSKSNKLEKNIYEVIELINATLIRKDKKSFLYKTFYMRICDCSHKYMPYQNIIVKTFKLGGVNKSNKYKGKCSICFTKEYEEIIIKRKFINFYILTFSFTKEMDEYNSKDECITFDVLYHDVSEKNEPFENGLKYNLIVVPIPDEVGIAHMKFDKTYRDKDKTETYLSMFGNIILYAYYLKEIKKFESGKLALIGNLDSSLLMQKFNCFIKDQNLCDMKKIIFNILKIPNYNFCLNKICKTTKLSLILISISSNFLKYSKLDISAYHIFNKINIGKSINSCSIKEHPLKNEIIMTEIVKFCNYFCNIKMLNVKVDSFSILLTQKYDILVININNFSSSQIYALEEILKNGVYRNKKHSVPISTTFWVYAVKPYIRNECEFNTYIKGNLLARFDFLFDLNFGDDDEIIDEILRMTDNDEQKKTFDYYFDLNNEYNYLKKGNTPNYEFTEMSDISESIIQKYFHMASDLSTLTIHHIGICELLCISISILLRKKECSIEHVVLGLFLYDRFVSSTKNKLTQFDKSILSDIINSKSDEDNSFYKLMNYFSSYLSATMNL</sequence>
<name>A0A6V7RXI3_PLAVN</name>
<protein>
    <submittedName>
        <fullName evidence="1">Uncharacterized protein</fullName>
    </submittedName>
</protein>